<dbReference type="InterPro" id="IPR006260">
    <property type="entry name" value="TonB/TolA_C"/>
</dbReference>
<comment type="subcellular location">
    <subcellularLocation>
        <location evidence="2">Membrane</location>
        <topology evidence="2">Single-pass membrane protein</topology>
    </subcellularLocation>
</comment>
<dbReference type="NCBIfam" id="TIGR01352">
    <property type="entry name" value="tonB_Cterm"/>
    <property type="match status" value="1"/>
</dbReference>
<gene>
    <name evidence="11" type="ORF">HZF05_09390</name>
</gene>
<sequence length="1088" mass="117104">MIAFLAAAVPAAVARPDPPVPIDAGTWITPKDYPAAARRASQAGVVSFELDVDASGLVTDCRIKESSGQPLLDQATCPLLRSRAHFTPAHDAVGRTIASSYSNRIRWALPLLAPPPPVVVTMRPSPVVAVPRWPLAPSMTSIRAYEAAPPVRMPARPRLAPPPPPPSFDPAPPPVADSPTPVADSRALFGKLPNGLRYAILRNGTPRGGVSFRLRVGVGSVDEGDKELGYAHLLEHMTFRGSEHVPDGDFEKSMEQMGLSFGKDTVANTTPEDTIFGLDFPPSRLSAAAEGLFMLREATGRATISPTALQAERAVVLAEGRWRDDPSLHAEQARQTYLLAGQRIPQRWTFGTPESIAAASADGLRRFYKTHYRPDRSILVITGNVVPNDMEAMIKATFGNWASDGSPPPVFDQGGVKRRGSDVRIFTEPGAPQRIEIDWVSRYDDRPDSFDRERQQLAEWIAASILNARLDRAADQPGAPFSAAAIDRSTLYHSAQVTTLSLIPIGDAIDKAVQAALIEQRRLTTLGVTQAEIDRERLRLTNQLDQAATAENNRNSADLANTLLASMVSGDTFATPSQRAIDYERLIATLTPVDIQAAAKRLVSGSGPLLFISTGKAPAGGEAALRVALGEAERAPLAAQQQDMAGAWPYTHFGAPGRIAERKDVADLGLTIVRFANGTSITLKRAPSLKDSVMLDANFGAGFAGLPPGLEQSYWMLTQQPQTFILGGLGKADATDIAEMLNGKNVGANFYVSEERFHLTGGTNARDFETELQLLTAYLSDPAFRPRAAEQAKARLVTALPELSASPTLMLQRDEGFLLHARDPRWGPASPADLDRSRPSDLAAILRPALAGPINIVMVGDLDIDRAIEVARNTIGSLPDRTARPAIRDAHFPAATPSPVTEISTGRQDQGIALAAWPTPGFFASTADARAIQVMSQIIQVRLIDGLREKEGLTYAPTTYIDQSELFPGYGMIAATVEIEPTKVDTFFAELNAIVQDLAARPVSIEELSRSRTPLLEESKTLLSTGTYWLSALPCADSDPRYLDTIRSRPADLAGVTPAAIQRLAAQYLASKAPYKLVVRPAPKPPGG</sequence>
<evidence type="ECO:0000256" key="1">
    <source>
        <dbReference type="ARBA" id="ARBA00001947"/>
    </source>
</evidence>
<dbReference type="Pfam" id="PF00675">
    <property type="entry name" value="Peptidase_M16"/>
    <property type="match status" value="1"/>
</dbReference>
<dbReference type="PANTHER" id="PTHR11851">
    <property type="entry name" value="METALLOPROTEASE"/>
    <property type="match status" value="1"/>
</dbReference>
<feature type="compositionally biased region" description="Pro residues" evidence="9">
    <location>
        <begin position="159"/>
        <end position="176"/>
    </location>
</feature>
<dbReference type="InterPro" id="IPR007863">
    <property type="entry name" value="Peptidase_M16_C"/>
</dbReference>
<proteinExistence type="inferred from homology"/>
<evidence type="ECO:0000256" key="9">
    <source>
        <dbReference type="SAM" id="MobiDB-lite"/>
    </source>
</evidence>
<evidence type="ECO:0000313" key="11">
    <source>
        <dbReference type="EMBL" id="MBA2934310.1"/>
    </source>
</evidence>
<dbReference type="PANTHER" id="PTHR11851:SF49">
    <property type="entry name" value="MITOCHONDRIAL-PROCESSING PEPTIDASE SUBUNIT ALPHA"/>
    <property type="match status" value="1"/>
</dbReference>
<reference evidence="11 12" key="1">
    <citation type="submission" date="2020-07" db="EMBL/GenBank/DDBJ databases">
        <authorList>
            <person name="Sun Q."/>
        </authorList>
    </citation>
    <scope>NUCLEOTIDE SEQUENCE [LARGE SCALE GENOMIC DNA]</scope>
    <source>
        <strain evidence="11 12">CGMCC 1.13654</strain>
    </source>
</reference>
<keyword evidence="6" id="KW-0482">Metalloprotease</keyword>
<comment type="similarity">
    <text evidence="3 8">Belongs to the peptidase M16 family.</text>
</comment>
<dbReference type="EMBL" id="JACEIB010000006">
    <property type="protein sequence ID" value="MBA2934310.1"/>
    <property type="molecule type" value="Genomic_DNA"/>
</dbReference>
<keyword evidence="4" id="KW-0812">Transmembrane</keyword>
<keyword evidence="6" id="KW-0378">Hydrolase</keyword>
<evidence type="ECO:0000256" key="5">
    <source>
        <dbReference type="ARBA" id="ARBA00022989"/>
    </source>
</evidence>
<protein>
    <submittedName>
        <fullName evidence="11">TonB family protein</fullName>
    </submittedName>
</protein>
<dbReference type="InterPro" id="IPR011249">
    <property type="entry name" value="Metalloenz_LuxS/M16"/>
</dbReference>
<evidence type="ECO:0000313" key="12">
    <source>
        <dbReference type="Proteomes" id="UP000570166"/>
    </source>
</evidence>
<dbReference type="GO" id="GO:0046872">
    <property type="term" value="F:metal ion binding"/>
    <property type="evidence" value="ECO:0007669"/>
    <property type="project" value="InterPro"/>
</dbReference>
<dbReference type="GO" id="GO:0016020">
    <property type="term" value="C:membrane"/>
    <property type="evidence" value="ECO:0007669"/>
    <property type="project" value="UniProtKB-SubCell"/>
</dbReference>
<dbReference type="Pfam" id="PF05193">
    <property type="entry name" value="Peptidase_M16_C"/>
    <property type="match status" value="2"/>
</dbReference>
<dbReference type="GO" id="GO:0004222">
    <property type="term" value="F:metalloendopeptidase activity"/>
    <property type="evidence" value="ECO:0007669"/>
    <property type="project" value="InterPro"/>
</dbReference>
<dbReference type="Proteomes" id="UP000570166">
    <property type="component" value="Unassembled WGS sequence"/>
</dbReference>
<evidence type="ECO:0000256" key="6">
    <source>
        <dbReference type="ARBA" id="ARBA00023049"/>
    </source>
</evidence>
<dbReference type="PROSITE" id="PS52015">
    <property type="entry name" value="TONB_CTD"/>
    <property type="match status" value="1"/>
</dbReference>
<accession>A0A838L5V4</accession>
<dbReference type="GO" id="GO:0006508">
    <property type="term" value="P:proteolysis"/>
    <property type="evidence" value="ECO:0007669"/>
    <property type="project" value="InterPro"/>
</dbReference>
<dbReference type="SUPFAM" id="SSF74653">
    <property type="entry name" value="TolA/TonB C-terminal domain"/>
    <property type="match status" value="1"/>
</dbReference>
<dbReference type="Gene3D" id="3.30.1150.10">
    <property type="match status" value="1"/>
</dbReference>
<evidence type="ECO:0000256" key="2">
    <source>
        <dbReference type="ARBA" id="ARBA00004167"/>
    </source>
</evidence>
<evidence type="ECO:0000259" key="10">
    <source>
        <dbReference type="PROSITE" id="PS52015"/>
    </source>
</evidence>
<dbReference type="InterPro" id="IPR050361">
    <property type="entry name" value="MPP/UQCRC_Complex"/>
</dbReference>
<dbReference type="Gene3D" id="3.30.830.10">
    <property type="entry name" value="Metalloenzyme, LuxS/M16 peptidase-like"/>
    <property type="match status" value="4"/>
</dbReference>
<evidence type="ECO:0000256" key="8">
    <source>
        <dbReference type="RuleBase" id="RU004447"/>
    </source>
</evidence>
<keyword evidence="5" id="KW-1133">Transmembrane helix</keyword>
<dbReference type="PROSITE" id="PS00143">
    <property type="entry name" value="INSULINASE"/>
    <property type="match status" value="1"/>
</dbReference>
<dbReference type="InterPro" id="IPR037682">
    <property type="entry name" value="TonB_C"/>
</dbReference>
<dbReference type="AlphaFoldDB" id="A0A838L5V4"/>
<comment type="caution">
    <text evidence="11">The sequence shown here is derived from an EMBL/GenBank/DDBJ whole genome shotgun (WGS) entry which is preliminary data.</text>
</comment>
<dbReference type="InterPro" id="IPR001431">
    <property type="entry name" value="Pept_M16_Zn_BS"/>
</dbReference>
<dbReference type="InterPro" id="IPR011765">
    <property type="entry name" value="Pept_M16_N"/>
</dbReference>
<name>A0A838L5V4_9SPHN</name>
<dbReference type="Pfam" id="PF03544">
    <property type="entry name" value="TonB_C"/>
    <property type="match status" value="1"/>
</dbReference>
<feature type="domain" description="TonB C-terminal" evidence="10">
    <location>
        <begin position="18"/>
        <end position="112"/>
    </location>
</feature>
<evidence type="ECO:0000256" key="7">
    <source>
        <dbReference type="ARBA" id="ARBA00023136"/>
    </source>
</evidence>
<keyword evidence="6" id="KW-0645">Protease</keyword>
<keyword evidence="12" id="KW-1185">Reference proteome</keyword>
<feature type="region of interest" description="Disordered" evidence="9">
    <location>
        <begin position="153"/>
        <end position="183"/>
    </location>
</feature>
<dbReference type="SUPFAM" id="SSF63411">
    <property type="entry name" value="LuxS/MPP-like metallohydrolase"/>
    <property type="match status" value="4"/>
</dbReference>
<evidence type="ECO:0000256" key="4">
    <source>
        <dbReference type="ARBA" id="ARBA00022692"/>
    </source>
</evidence>
<keyword evidence="7" id="KW-0472">Membrane</keyword>
<evidence type="ECO:0000256" key="3">
    <source>
        <dbReference type="ARBA" id="ARBA00007261"/>
    </source>
</evidence>
<dbReference type="RefSeq" id="WP_160365807.1">
    <property type="nucleotide sequence ID" value="NZ_JACEIB010000006.1"/>
</dbReference>
<comment type="cofactor">
    <cofactor evidence="1">
        <name>Zn(2+)</name>
        <dbReference type="ChEBI" id="CHEBI:29105"/>
    </cofactor>
</comment>
<organism evidence="11 12">
    <name type="scientific">Sphingomonas chungangi</name>
    <dbReference type="NCBI Taxonomy" id="2683589"/>
    <lineage>
        <taxon>Bacteria</taxon>
        <taxon>Pseudomonadati</taxon>
        <taxon>Pseudomonadota</taxon>
        <taxon>Alphaproteobacteria</taxon>
        <taxon>Sphingomonadales</taxon>
        <taxon>Sphingomonadaceae</taxon>
        <taxon>Sphingomonas</taxon>
    </lineage>
</organism>
<dbReference type="GO" id="GO:0055085">
    <property type="term" value="P:transmembrane transport"/>
    <property type="evidence" value="ECO:0007669"/>
    <property type="project" value="InterPro"/>
</dbReference>